<dbReference type="GO" id="GO:0005737">
    <property type="term" value="C:cytoplasm"/>
    <property type="evidence" value="ECO:0007669"/>
    <property type="project" value="TreeGrafter"/>
</dbReference>
<keyword evidence="1" id="KW-0863">Zinc-finger</keyword>
<dbReference type="OrthoDB" id="273556at2759"/>
<dbReference type="Proteomes" id="UP000037923">
    <property type="component" value="Unassembled WGS sequence"/>
</dbReference>
<dbReference type="EMBL" id="LGTL01000005">
    <property type="protein sequence ID" value="KPA82418.1"/>
    <property type="molecule type" value="Genomic_DNA"/>
</dbReference>
<feature type="region of interest" description="Disordered" evidence="3">
    <location>
        <begin position="552"/>
        <end position="591"/>
    </location>
</feature>
<sequence>MLQFEVLKVRGTQSVTLHTSSQALPTEFARCEIRLLRRRSFKNDFFTPVVSTNHVLLLFPNSCAPVVGGGNSNAAAASPALARDALPADGTSTEFYVTSQAQTCISHFLNRIESIPFRIVYAAACSFSGCAVLVLECLDMEDVLNVQQICADVASQGNDERTSSLYVKSFTCAGGAPVLVDGQLLITHYYIPTCPLCGDRLESTVSGHPPQTPLCTCARGGNTQQCTCFLSSACFVCRRFAESLEQARQPSPQQQQQSQSHAPPVQTIKCEACAKAGDPWICLICGYVGCSRYQAMHAKDHCVAHQHFFSMNLLTQQIWDYDGDCFVHRVVILLDTHTGSSTRMQFPGREDPLLEDGNGGAAVANLPDTPEAWKAEKKSISAKYDKKLISSHTQYAMVIKSELDAKRAFYESQLLEEGGAEDGAGAVDDEEGGQPLTSEEFEREAYFDLAKAFEPVDSVMADVGARRRKVTTMFYAVKNLEHELDMRAEETGRLEKQLEGLKKELRGVIQQNVANDLRLSSSIHDMKETLQDIALNAQTQRRLAARLGDNQVSHMVVSGGPAASSSGTTPSPSPSGNRTKAGKNNSKSPRK</sequence>
<feature type="coiled-coil region" evidence="2">
    <location>
        <begin position="477"/>
        <end position="511"/>
    </location>
</feature>
<evidence type="ECO:0000256" key="2">
    <source>
        <dbReference type="SAM" id="Coils"/>
    </source>
</evidence>
<keyword evidence="1" id="KW-0862">Zinc</keyword>
<dbReference type="RefSeq" id="XP_015660857.1">
    <property type="nucleotide sequence ID" value="XM_015800850.1"/>
</dbReference>
<dbReference type="Gene3D" id="3.30.40.10">
    <property type="entry name" value="Zinc/RING finger domain, C3HC4 (zinc finger)"/>
    <property type="match status" value="1"/>
</dbReference>
<gene>
    <name evidence="5" type="ORF">ABB37_03490</name>
</gene>
<dbReference type="GO" id="GO:0007265">
    <property type="term" value="P:Ras protein signal transduction"/>
    <property type="evidence" value="ECO:0007669"/>
    <property type="project" value="TreeGrafter"/>
</dbReference>
<proteinExistence type="predicted"/>
<name>A0A0N1J511_LEPPY</name>
<dbReference type="GO" id="GO:0016567">
    <property type="term" value="P:protein ubiquitination"/>
    <property type="evidence" value="ECO:0007669"/>
    <property type="project" value="TreeGrafter"/>
</dbReference>
<reference evidence="5 6" key="1">
    <citation type="submission" date="2015-07" db="EMBL/GenBank/DDBJ databases">
        <title>High-quality genome of monoxenous trypanosomatid Leptomonas pyrrhocoris.</title>
        <authorList>
            <person name="Flegontov P."/>
            <person name="Butenko A."/>
            <person name="Firsov S."/>
            <person name="Vlcek C."/>
            <person name="Logacheva M.D."/>
            <person name="Field M."/>
            <person name="Filatov D."/>
            <person name="Flegontova O."/>
            <person name="Gerasimov E."/>
            <person name="Jackson A.P."/>
            <person name="Kelly S."/>
            <person name="Opperdoes F."/>
            <person name="O'Reilly A."/>
            <person name="Votypka J."/>
            <person name="Yurchenko V."/>
            <person name="Lukes J."/>
        </authorList>
    </citation>
    <scope>NUCLEOTIDE SEQUENCE [LARGE SCALE GENOMIC DNA]</scope>
    <source>
        <strain evidence="5">H10</strain>
    </source>
</reference>
<dbReference type="PANTHER" id="PTHR24007:SF7">
    <property type="entry name" value="BRCA1-ASSOCIATED PROTEIN"/>
    <property type="match status" value="1"/>
</dbReference>
<dbReference type="GeneID" id="26903781"/>
<dbReference type="SUPFAM" id="SSF57850">
    <property type="entry name" value="RING/U-box"/>
    <property type="match status" value="1"/>
</dbReference>
<evidence type="ECO:0000256" key="1">
    <source>
        <dbReference type="PROSITE-ProRule" id="PRU00502"/>
    </source>
</evidence>
<organism evidence="5 6">
    <name type="scientific">Leptomonas pyrrhocoris</name>
    <name type="common">Firebug parasite</name>
    <dbReference type="NCBI Taxonomy" id="157538"/>
    <lineage>
        <taxon>Eukaryota</taxon>
        <taxon>Discoba</taxon>
        <taxon>Euglenozoa</taxon>
        <taxon>Kinetoplastea</taxon>
        <taxon>Metakinetoplastina</taxon>
        <taxon>Trypanosomatida</taxon>
        <taxon>Trypanosomatidae</taxon>
        <taxon>Leishmaniinae</taxon>
        <taxon>Leptomonas</taxon>
    </lineage>
</organism>
<dbReference type="VEuPathDB" id="TriTrypDB:LpyrH10_05_3500"/>
<keyword evidence="6" id="KW-1185">Reference proteome</keyword>
<evidence type="ECO:0000313" key="5">
    <source>
        <dbReference type="EMBL" id="KPA82418.1"/>
    </source>
</evidence>
<dbReference type="InterPro" id="IPR013083">
    <property type="entry name" value="Znf_RING/FYVE/PHD"/>
</dbReference>
<dbReference type="PANTHER" id="PTHR24007">
    <property type="entry name" value="BRCA1-ASSOCIATED PROTEIN"/>
    <property type="match status" value="1"/>
</dbReference>
<dbReference type="OMA" id="LLTQQIW"/>
<evidence type="ECO:0000313" key="6">
    <source>
        <dbReference type="Proteomes" id="UP000037923"/>
    </source>
</evidence>
<protein>
    <recommendedName>
        <fullName evidence="4">UBP-type domain-containing protein</fullName>
    </recommendedName>
</protein>
<feature type="domain" description="UBP-type" evidence="4">
    <location>
        <begin position="232"/>
        <end position="348"/>
    </location>
</feature>
<dbReference type="GO" id="GO:0061630">
    <property type="term" value="F:ubiquitin protein ligase activity"/>
    <property type="evidence" value="ECO:0007669"/>
    <property type="project" value="TreeGrafter"/>
</dbReference>
<dbReference type="InterPro" id="IPR001607">
    <property type="entry name" value="Znf_UBP"/>
</dbReference>
<accession>A0A0N1J511</accession>
<dbReference type="SMART" id="SM00290">
    <property type="entry name" value="ZnF_UBP"/>
    <property type="match status" value="1"/>
</dbReference>
<dbReference type="PROSITE" id="PS50271">
    <property type="entry name" value="ZF_UBP"/>
    <property type="match status" value="1"/>
</dbReference>
<dbReference type="Pfam" id="PF02148">
    <property type="entry name" value="zf-UBP"/>
    <property type="match status" value="1"/>
</dbReference>
<keyword evidence="1" id="KW-0479">Metal-binding</keyword>
<evidence type="ECO:0000256" key="3">
    <source>
        <dbReference type="SAM" id="MobiDB-lite"/>
    </source>
</evidence>
<feature type="compositionally biased region" description="Polar residues" evidence="3">
    <location>
        <begin position="582"/>
        <end position="591"/>
    </location>
</feature>
<keyword evidence="2" id="KW-0175">Coiled coil</keyword>
<feature type="compositionally biased region" description="Low complexity" evidence="3">
    <location>
        <begin position="558"/>
        <end position="576"/>
    </location>
</feature>
<dbReference type="GO" id="GO:0008270">
    <property type="term" value="F:zinc ion binding"/>
    <property type="evidence" value="ECO:0007669"/>
    <property type="project" value="UniProtKB-KW"/>
</dbReference>
<evidence type="ECO:0000259" key="4">
    <source>
        <dbReference type="PROSITE" id="PS50271"/>
    </source>
</evidence>
<dbReference type="AlphaFoldDB" id="A0A0N1J511"/>
<comment type="caution">
    <text evidence="5">The sequence shown here is derived from an EMBL/GenBank/DDBJ whole genome shotgun (WGS) entry which is preliminary data.</text>
</comment>
<dbReference type="FunFam" id="3.30.40.10:FF:000555">
    <property type="entry name" value="Zinc finger (Ubiquitin-hydrolase) domain-containing protein"/>
    <property type="match status" value="1"/>
</dbReference>